<gene>
    <name evidence="1" type="ORF">CXK94_22005</name>
</gene>
<comment type="caution">
    <text evidence="1">The sequence shown here is derived from an EMBL/GenBank/DDBJ whole genome shotgun (WGS) entry which is preliminary data.</text>
</comment>
<evidence type="ECO:0000313" key="1">
    <source>
        <dbReference type="EMBL" id="PNG04501.1"/>
    </source>
</evidence>
<proteinExistence type="predicted"/>
<sequence length="90" mass="9715">MVVPCQVPQRRMALFDAQPFGPGLFLRDAVLLAVRLGPPNFTARALPRAKTGAGAAVNETSTDPRVILSRMAPWRSRPSLGCGVFREPSV</sequence>
<accession>A0A2N8SPU2</accession>
<name>A0A2N8SPU2_STUST</name>
<dbReference type="Proteomes" id="UP000236023">
    <property type="component" value="Unassembled WGS sequence"/>
</dbReference>
<evidence type="ECO:0000313" key="2">
    <source>
        <dbReference type="Proteomes" id="UP000236023"/>
    </source>
</evidence>
<dbReference type="EMBL" id="POUT01000024">
    <property type="protein sequence ID" value="PNG04501.1"/>
    <property type="molecule type" value="Genomic_DNA"/>
</dbReference>
<protein>
    <submittedName>
        <fullName evidence="1">Uncharacterized protein</fullName>
    </submittedName>
</protein>
<dbReference type="AlphaFoldDB" id="A0A2N8SPU2"/>
<reference evidence="1 2" key="1">
    <citation type="submission" date="2018-01" db="EMBL/GenBank/DDBJ databases">
        <title>Denitrification phenotypes of diverse strains of Pseudomonas stutzeri.</title>
        <authorList>
            <person name="Milligan D.A."/>
            <person name="Bergaust L."/>
            <person name="Bakken L.R."/>
            <person name="Frostegard A."/>
        </authorList>
    </citation>
    <scope>NUCLEOTIDE SEQUENCE [LARGE SCALE GENOMIC DNA]</scope>
    <source>
        <strain evidence="1 2">24a75</strain>
    </source>
</reference>
<organism evidence="1 2">
    <name type="scientific">Stutzerimonas stutzeri</name>
    <name type="common">Pseudomonas stutzeri</name>
    <dbReference type="NCBI Taxonomy" id="316"/>
    <lineage>
        <taxon>Bacteria</taxon>
        <taxon>Pseudomonadati</taxon>
        <taxon>Pseudomonadota</taxon>
        <taxon>Gammaproteobacteria</taxon>
        <taxon>Pseudomonadales</taxon>
        <taxon>Pseudomonadaceae</taxon>
        <taxon>Stutzerimonas</taxon>
    </lineage>
</organism>